<organism evidence="7 8">
    <name type="scientific">Glarea lozoyensis (strain ATCC 20868 / MF5171)</name>
    <dbReference type="NCBI Taxonomy" id="1116229"/>
    <lineage>
        <taxon>Eukaryota</taxon>
        <taxon>Fungi</taxon>
        <taxon>Dikarya</taxon>
        <taxon>Ascomycota</taxon>
        <taxon>Pezizomycotina</taxon>
        <taxon>Leotiomycetes</taxon>
        <taxon>Helotiales</taxon>
        <taxon>Helotiaceae</taxon>
        <taxon>Glarea</taxon>
    </lineage>
</organism>
<dbReference type="Gene3D" id="1.10.10.10">
    <property type="entry name" value="Winged helix-like DNA-binding domain superfamily/Winged helix DNA-binding domain"/>
    <property type="match status" value="1"/>
</dbReference>
<keyword evidence="8" id="KW-1185">Reference proteome</keyword>
<evidence type="ECO:0000256" key="2">
    <source>
        <dbReference type="ARBA" id="ARBA00022679"/>
    </source>
</evidence>
<dbReference type="SUPFAM" id="SSF46785">
    <property type="entry name" value="Winged helix' DNA-binding domain"/>
    <property type="match status" value="1"/>
</dbReference>
<dbReference type="InterPro" id="IPR001077">
    <property type="entry name" value="COMT_C"/>
</dbReference>
<dbReference type="Pfam" id="PF08100">
    <property type="entry name" value="Dimerisation"/>
    <property type="match status" value="1"/>
</dbReference>
<evidence type="ECO:0000256" key="1">
    <source>
        <dbReference type="ARBA" id="ARBA00022603"/>
    </source>
</evidence>
<dbReference type="InterPro" id="IPR036388">
    <property type="entry name" value="WH-like_DNA-bd_sf"/>
</dbReference>
<dbReference type="GO" id="GO:0008171">
    <property type="term" value="F:O-methyltransferase activity"/>
    <property type="evidence" value="ECO:0007669"/>
    <property type="project" value="InterPro"/>
</dbReference>
<dbReference type="OMA" id="NDYMALR"/>
<dbReference type="OrthoDB" id="2410195at2759"/>
<feature type="active site" description="Proton acceptor" evidence="4">
    <location>
        <position position="297"/>
    </location>
</feature>
<evidence type="ECO:0000259" key="5">
    <source>
        <dbReference type="Pfam" id="PF00891"/>
    </source>
</evidence>
<feature type="domain" description="O-methyltransferase C-terminal" evidence="5">
    <location>
        <begin position="228"/>
        <end position="368"/>
    </location>
</feature>
<keyword evidence="2 7" id="KW-0808">Transferase</keyword>
<accession>S3DB82</accession>
<dbReference type="EMBL" id="KE145353">
    <property type="protein sequence ID" value="EPE35722.1"/>
    <property type="molecule type" value="Genomic_DNA"/>
</dbReference>
<dbReference type="Proteomes" id="UP000016922">
    <property type="component" value="Unassembled WGS sequence"/>
</dbReference>
<dbReference type="RefSeq" id="XP_008076540.1">
    <property type="nucleotide sequence ID" value="XM_008078349.1"/>
</dbReference>
<dbReference type="PIRSF" id="PIRSF005739">
    <property type="entry name" value="O-mtase"/>
    <property type="match status" value="1"/>
</dbReference>
<dbReference type="PANTHER" id="PTHR43712:SF1">
    <property type="entry name" value="HYPOTHETICAL O-METHYLTRANSFERASE (EUROFUNG)-RELATED"/>
    <property type="match status" value="1"/>
</dbReference>
<reference evidence="7 8" key="1">
    <citation type="journal article" date="2013" name="BMC Genomics">
        <title>Genomics-driven discovery of the pneumocandin biosynthetic gene cluster in the fungus Glarea lozoyensis.</title>
        <authorList>
            <person name="Chen L."/>
            <person name="Yue Q."/>
            <person name="Zhang X."/>
            <person name="Xiang M."/>
            <person name="Wang C."/>
            <person name="Li S."/>
            <person name="Che Y."/>
            <person name="Ortiz-Lopez F.J."/>
            <person name="Bills G.F."/>
            <person name="Liu X."/>
            <person name="An Z."/>
        </authorList>
    </citation>
    <scope>NUCLEOTIDE SEQUENCE [LARGE SCALE GENOMIC DNA]</scope>
    <source>
        <strain evidence="8">ATCC 20868 / MF5171</strain>
    </source>
</reference>
<dbReference type="KEGG" id="glz:GLAREA_05059"/>
<dbReference type="eggNOG" id="KOG3178">
    <property type="taxonomic scope" value="Eukaryota"/>
</dbReference>
<evidence type="ECO:0000256" key="4">
    <source>
        <dbReference type="PIRSR" id="PIRSR005739-1"/>
    </source>
</evidence>
<feature type="domain" description="O-methyltransferase dimerisation" evidence="6">
    <location>
        <begin position="63"/>
        <end position="122"/>
    </location>
</feature>
<keyword evidence="1 7" id="KW-0489">Methyltransferase</keyword>
<dbReference type="GO" id="GO:0046983">
    <property type="term" value="F:protein dimerization activity"/>
    <property type="evidence" value="ECO:0007669"/>
    <property type="project" value="InterPro"/>
</dbReference>
<protein>
    <submittedName>
        <fullName evidence="7">S-adenosyl-L-methionine-dependent methyltransferase</fullName>
    </submittedName>
</protein>
<dbReference type="SUPFAM" id="SSF53335">
    <property type="entry name" value="S-adenosyl-L-methionine-dependent methyltransferases"/>
    <property type="match status" value="1"/>
</dbReference>
<dbReference type="GeneID" id="19464114"/>
<dbReference type="Pfam" id="PF00891">
    <property type="entry name" value="Methyltransf_2"/>
    <property type="match status" value="1"/>
</dbReference>
<dbReference type="GO" id="GO:0032259">
    <property type="term" value="P:methylation"/>
    <property type="evidence" value="ECO:0007669"/>
    <property type="project" value="UniProtKB-KW"/>
</dbReference>
<sequence length="389" mass="42784">MASSDASQILAGIKSLIANPPQDKSTRLELYEAIKDLSTVIEDPHDTIYRVAYAPLNLTFGVVASNLNIFELLAKSEKPLTVTGLADSQKCDPVLMGRILRFLASQRFVTEVDEDTFTANNVTQALSKPGFAAGMRHNFESILPCLVKVPQFLADTKYTNPSDVMHSAFQLGHQTDLPAFIWALSQPKMMEDFHLWMAAVYGDRPTTWLDAYDLAKHCEGSTDEDVIFVDVAGGIGHQCALLKAKLPELKGRVILEDLPMVTPQAIPTAGVENMGIDMWQGQPIKGAKTYYMRMILHDYPDDKATALLKLTAEAMTVDSVLVIDELVIPNKGAHGHATQFDLTMLSSLSSIERTDKQWDTLLDSAGFKILEKKPYAPTGESVMVVVPKA</sequence>
<gene>
    <name evidence="7" type="ORF">GLAREA_05059</name>
</gene>
<dbReference type="InterPro" id="IPR016461">
    <property type="entry name" value="COMT-like"/>
</dbReference>
<evidence type="ECO:0000313" key="8">
    <source>
        <dbReference type="Proteomes" id="UP000016922"/>
    </source>
</evidence>
<evidence type="ECO:0000313" key="7">
    <source>
        <dbReference type="EMBL" id="EPE35722.1"/>
    </source>
</evidence>
<dbReference type="InterPro" id="IPR036390">
    <property type="entry name" value="WH_DNA-bd_sf"/>
</dbReference>
<dbReference type="InterPro" id="IPR029063">
    <property type="entry name" value="SAM-dependent_MTases_sf"/>
</dbReference>
<proteinExistence type="predicted"/>
<dbReference type="InterPro" id="IPR012967">
    <property type="entry name" value="COMT_dimerisation"/>
</dbReference>
<evidence type="ECO:0000259" key="6">
    <source>
        <dbReference type="Pfam" id="PF08100"/>
    </source>
</evidence>
<evidence type="ECO:0000256" key="3">
    <source>
        <dbReference type="ARBA" id="ARBA00022691"/>
    </source>
</evidence>
<dbReference type="Gene3D" id="3.40.50.150">
    <property type="entry name" value="Vaccinia Virus protein VP39"/>
    <property type="match status" value="1"/>
</dbReference>
<dbReference type="HOGENOM" id="CLU_005533_5_0_1"/>
<dbReference type="PANTHER" id="PTHR43712">
    <property type="entry name" value="PUTATIVE (AFU_ORTHOLOGUE AFUA_4G14580)-RELATED"/>
    <property type="match status" value="1"/>
</dbReference>
<dbReference type="PROSITE" id="PS51683">
    <property type="entry name" value="SAM_OMT_II"/>
    <property type="match status" value="1"/>
</dbReference>
<name>S3DB82_GLAL2</name>
<keyword evidence="3" id="KW-0949">S-adenosyl-L-methionine</keyword>
<dbReference type="AlphaFoldDB" id="S3DB82"/>